<sequence>MPRKLPMTAPGIAASATSNVRASILQVLRRIAKIMAHLYM</sequence>
<proteinExistence type="predicted"/>
<comment type="caution">
    <text evidence="1">The sequence shown here is derived from an EMBL/GenBank/DDBJ whole genome shotgun (WGS) entry which is preliminary data.</text>
</comment>
<dbReference type="AlphaFoldDB" id="F1Z951"/>
<dbReference type="InParanoid" id="F1Z951"/>
<keyword evidence="2" id="KW-1185">Reference proteome</keyword>
<dbReference type="HOGENOM" id="CLU_3293284_0_0_5"/>
<evidence type="ECO:0000313" key="2">
    <source>
        <dbReference type="Proteomes" id="UP000004728"/>
    </source>
</evidence>
<protein>
    <submittedName>
        <fullName evidence="1">Uncharacterized protein</fullName>
    </submittedName>
</protein>
<name>F1Z951_9SPHN</name>
<evidence type="ECO:0000313" key="1">
    <source>
        <dbReference type="EMBL" id="EGD58929.1"/>
    </source>
</evidence>
<organism evidence="1 2">
    <name type="scientific">Novosphingobium nitrogenifigens DSM 19370</name>
    <dbReference type="NCBI Taxonomy" id="983920"/>
    <lineage>
        <taxon>Bacteria</taxon>
        <taxon>Pseudomonadati</taxon>
        <taxon>Pseudomonadota</taxon>
        <taxon>Alphaproteobacteria</taxon>
        <taxon>Sphingomonadales</taxon>
        <taxon>Sphingomonadaceae</taxon>
        <taxon>Novosphingobium</taxon>
    </lineage>
</organism>
<dbReference type="Proteomes" id="UP000004728">
    <property type="component" value="Unassembled WGS sequence"/>
</dbReference>
<reference evidence="1 2" key="1">
    <citation type="journal article" date="2012" name="J. Bacteriol.">
        <title>Draft Genome Sequence of Novosphingobium nitrogenifigens Y88T.</title>
        <authorList>
            <person name="Strabala T.J."/>
            <person name="Macdonald L."/>
            <person name="Liu V."/>
            <person name="Smit A.M."/>
        </authorList>
    </citation>
    <scope>NUCLEOTIDE SEQUENCE [LARGE SCALE GENOMIC DNA]</scope>
    <source>
        <strain evidence="1 2">DSM 19370</strain>
    </source>
</reference>
<gene>
    <name evidence="1" type="ORF">Y88_0991</name>
</gene>
<dbReference type="EMBL" id="AEWJ01000038">
    <property type="protein sequence ID" value="EGD58929.1"/>
    <property type="molecule type" value="Genomic_DNA"/>
</dbReference>
<accession>F1Z951</accession>